<dbReference type="AlphaFoldDB" id="A0A2K5VNK4"/>
<keyword evidence="2" id="KW-1185">Reference proteome</keyword>
<organism evidence="1 2">
    <name type="scientific">Macaca fascicularis</name>
    <name type="common">Crab-eating macaque</name>
    <name type="synonym">Cynomolgus monkey</name>
    <dbReference type="NCBI Taxonomy" id="9541"/>
    <lineage>
        <taxon>Eukaryota</taxon>
        <taxon>Metazoa</taxon>
        <taxon>Chordata</taxon>
        <taxon>Craniata</taxon>
        <taxon>Vertebrata</taxon>
        <taxon>Euteleostomi</taxon>
        <taxon>Mammalia</taxon>
        <taxon>Eutheria</taxon>
        <taxon>Euarchontoglires</taxon>
        <taxon>Primates</taxon>
        <taxon>Haplorrhini</taxon>
        <taxon>Catarrhini</taxon>
        <taxon>Cercopithecidae</taxon>
        <taxon>Cercopithecinae</taxon>
        <taxon>Macaca</taxon>
    </lineage>
</organism>
<dbReference type="Proteomes" id="UP000233100">
    <property type="component" value="Chromosome 3"/>
</dbReference>
<reference evidence="1" key="2">
    <citation type="submission" date="2025-08" db="UniProtKB">
        <authorList>
            <consortium name="Ensembl"/>
        </authorList>
    </citation>
    <scope>IDENTIFICATION</scope>
</reference>
<accession>A0A2K5VNK4</accession>
<reference evidence="1" key="3">
    <citation type="submission" date="2025-09" db="UniProtKB">
        <authorList>
            <consortium name="Ensembl"/>
        </authorList>
    </citation>
    <scope>IDENTIFICATION</scope>
</reference>
<reference evidence="1 2" key="1">
    <citation type="submission" date="2013-03" db="EMBL/GenBank/DDBJ databases">
        <authorList>
            <person name="Warren W."/>
            <person name="Wilson R.K."/>
        </authorList>
    </citation>
    <scope>NUCLEOTIDE SEQUENCE</scope>
</reference>
<dbReference type="Ensembl" id="ENSMFAT00000029656.2">
    <property type="protein sequence ID" value="ENSMFAP00000026323.2"/>
    <property type="gene ID" value="ENSMFAG00000044619.2"/>
</dbReference>
<name>A0A2K5VNK4_MACFA</name>
<evidence type="ECO:0000313" key="2">
    <source>
        <dbReference type="Proteomes" id="UP000233100"/>
    </source>
</evidence>
<proteinExistence type="predicted"/>
<protein>
    <submittedName>
        <fullName evidence="1">Uncharacterized protein</fullName>
    </submittedName>
</protein>
<evidence type="ECO:0000313" key="1">
    <source>
        <dbReference type="Ensembl" id="ENSMFAP00000026323.2"/>
    </source>
</evidence>
<dbReference type="GeneTree" id="ENSGT00910000148321"/>
<dbReference type="VEuPathDB" id="HostDB:ENSMFAG00000044619"/>
<dbReference type="Bgee" id="ENSMFAG00000044619">
    <property type="expression patterns" value="Expressed in thymus and 1 other cell type or tissue"/>
</dbReference>
<sequence length="81" mass="9167">MLQKVILSSFIFPELFVIGDNSFSFFLLLKAHLTASDIGGEISPKVCILISLALSIKHHCQSSIFVTFQIIWKNLKLILCW</sequence>